<feature type="non-terminal residue" evidence="1">
    <location>
        <position position="1"/>
    </location>
</feature>
<evidence type="ECO:0008006" key="2">
    <source>
        <dbReference type="Google" id="ProtNLM"/>
    </source>
</evidence>
<sequence length="87" mass="9436">REATDALNAAGLPTAMLHFGQLWPLNVGRAASEAIARAKRIVCIEGNCTGQFAAILREQGILSGCELMTRYDGMPFTGEEIVERIRS</sequence>
<dbReference type="SUPFAM" id="SSF52922">
    <property type="entry name" value="TK C-terminal domain-like"/>
    <property type="match status" value="1"/>
</dbReference>
<organism evidence="1">
    <name type="scientific">marine sediment metagenome</name>
    <dbReference type="NCBI Taxonomy" id="412755"/>
    <lineage>
        <taxon>unclassified sequences</taxon>
        <taxon>metagenomes</taxon>
        <taxon>ecological metagenomes</taxon>
    </lineage>
</organism>
<gene>
    <name evidence="1" type="ORF">S01H1_11310</name>
</gene>
<dbReference type="EMBL" id="BARS01005765">
    <property type="protein sequence ID" value="GAF78352.1"/>
    <property type="molecule type" value="Genomic_DNA"/>
</dbReference>
<proteinExistence type="predicted"/>
<evidence type="ECO:0000313" key="1">
    <source>
        <dbReference type="EMBL" id="GAF78352.1"/>
    </source>
</evidence>
<protein>
    <recommendedName>
        <fullName evidence="2">Transketolase C-terminal domain-containing protein</fullName>
    </recommendedName>
</protein>
<dbReference type="InterPro" id="IPR009014">
    <property type="entry name" value="Transketo_C/PFOR_II"/>
</dbReference>
<reference evidence="1" key="1">
    <citation type="journal article" date="2014" name="Front. Microbiol.">
        <title>High frequency of phylogenetically diverse reductive dehalogenase-homologous genes in deep subseafloor sedimentary metagenomes.</title>
        <authorList>
            <person name="Kawai M."/>
            <person name="Futagami T."/>
            <person name="Toyoda A."/>
            <person name="Takaki Y."/>
            <person name="Nishi S."/>
            <person name="Hori S."/>
            <person name="Arai W."/>
            <person name="Tsubouchi T."/>
            <person name="Morono Y."/>
            <person name="Uchiyama I."/>
            <person name="Ito T."/>
            <person name="Fujiyama A."/>
            <person name="Inagaki F."/>
            <person name="Takami H."/>
        </authorList>
    </citation>
    <scope>NUCLEOTIDE SEQUENCE</scope>
    <source>
        <strain evidence="1">Expedition CK06-06</strain>
    </source>
</reference>
<dbReference type="Gene3D" id="3.40.50.920">
    <property type="match status" value="1"/>
</dbReference>
<comment type="caution">
    <text evidence="1">The sequence shown here is derived from an EMBL/GenBank/DDBJ whole genome shotgun (WGS) entry which is preliminary data.</text>
</comment>
<name>X0SR24_9ZZZZ</name>
<dbReference type="AlphaFoldDB" id="X0SR24"/>
<accession>X0SR24</accession>